<dbReference type="Proteomes" id="UP000033123">
    <property type="component" value="Chromosome"/>
</dbReference>
<sequence length="422" mass="46669">MKLKGIYITVLFAFLVLLIFSSTTSAKTEVYEGDIEEGQAYQLNNYIIEITDIFPEANTASYYVYEKDKEVASGLLDVNESVEFDFEEEGKIQMRLKSVHAGGVLPRATIEILMSNYNAGDLYVSEVVENGRSEATFAGEPEVVITKSIDKSKIELGEDVTITVKAKNTGNDTANNVLFTDPKQEHFVLEETTYEVSGAIPKIDYGEPVSETLVYIYKLKATEAGTFNLKAVNATYTNSAGQTYQSSSNTPSINVSEGNKQSANVETAMNVDALSIERNGEITSTVVLRNTGNAPARAVRLDILVPEGLEYVEGEDGIETVGGTPRIYIETLEPNNDKEFTYTLKAKEIGTYNVSSEIYYEYNNGIDAGNLKGSNKSTTSSINVKEGKFDCLIKNPLYIIIFIIILAAAGVHIYRRHRQYRY</sequence>
<dbReference type="KEGG" id="msj:MSSAC_0876"/>
<evidence type="ECO:0000313" key="3">
    <source>
        <dbReference type="EMBL" id="AKB35466.1"/>
    </source>
</evidence>
<dbReference type="Pfam" id="PF01345">
    <property type="entry name" value="DUF11"/>
    <property type="match status" value="1"/>
</dbReference>
<proteinExistence type="predicted"/>
<name>A0A0E3LCG2_9EURY</name>
<dbReference type="PANTHER" id="PTHR12861">
    <property type="entry name" value="TRANSLOCON-ASSOCIATED PROTEIN, BETA SUBUNIT PRECURSOR TRAP-BETA SIGNAL SEQUENCE RECEPTOR BETA SUBUNIT"/>
    <property type="match status" value="1"/>
</dbReference>
<dbReference type="InterPro" id="IPR047589">
    <property type="entry name" value="DUF11_rpt"/>
</dbReference>
<dbReference type="Pfam" id="PF13584">
    <property type="entry name" value="BatD"/>
    <property type="match status" value="1"/>
</dbReference>
<keyword evidence="1" id="KW-0472">Membrane</keyword>
<keyword evidence="1" id="KW-0812">Transmembrane</keyword>
<protein>
    <recommendedName>
        <fullName evidence="2">DUF11 domain-containing protein</fullName>
    </recommendedName>
</protein>
<dbReference type="PATRIC" id="fig|1434118.4.peg.1116"/>
<evidence type="ECO:0000256" key="1">
    <source>
        <dbReference type="SAM" id="Phobius"/>
    </source>
</evidence>
<dbReference type="PANTHER" id="PTHR12861:SF3">
    <property type="entry name" value="TRANSLOCON-ASSOCIATED PROTEIN SUBUNIT BETA"/>
    <property type="match status" value="1"/>
</dbReference>
<dbReference type="InterPro" id="IPR025738">
    <property type="entry name" value="BatD"/>
</dbReference>
<accession>A0A0E3LCG2</accession>
<gene>
    <name evidence="3" type="ORF">MSSAC_0876</name>
</gene>
<dbReference type="NCBIfam" id="TIGR01451">
    <property type="entry name" value="B_ant_repeat"/>
    <property type="match status" value="1"/>
</dbReference>
<dbReference type="EMBL" id="CP009508">
    <property type="protein sequence ID" value="AKB35466.1"/>
    <property type="molecule type" value="Genomic_DNA"/>
</dbReference>
<organism evidence="3 4">
    <name type="scientific">Methanosarcina siciliae C2J</name>
    <dbReference type="NCBI Taxonomy" id="1434118"/>
    <lineage>
        <taxon>Archaea</taxon>
        <taxon>Methanobacteriati</taxon>
        <taxon>Methanobacteriota</taxon>
        <taxon>Stenosarchaea group</taxon>
        <taxon>Methanomicrobia</taxon>
        <taxon>Methanosarcinales</taxon>
        <taxon>Methanosarcinaceae</taxon>
        <taxon>Methanosarcina</taxon>
    </lineage>
</organism>
<dbReference type="InterPro" id="IPR001434">
    <property type="entry name" value="OmcB-like_DUF11"/>
</dbReference>
<evidence type="ECO:0000259" key="2">
    <source>
        <dbReference type="Pfam" id="PF01345"/>
    </source>
</evidence>
<dbReference type="HOGENOM" id="CLU_654904_0_0_2"/>
<keyword evidence="1" id="KW-1133">Transmembrane helix</keyword>
<reference evidence="3 4" key="1">
    <citation type="submission" date="2014-07" db="EMBL/GenBank/DDBJ databases">
        <title>Methanogenic archaea and the global carbon cycle.</title>
        <authorList>
            <person name="Henriksen J.R."/>
            <person name="Luke J."/>
            <person name="Reinhart S."/>
            <person name="Benedict M.N."/>
            <person name="Youngblut N.D."/>
            <person name="Metcalf M.E."/>
            <person name="Whitaker R.J."/>
            <person name="Metcalf W.W."/>
        </authorList>
    </citation>
    <scope>NUCLEOTIDE SEQUENCE [LARGE SCALE GENOMIC DNA]</scope>
    <source>
        <strain evidence="3 4">C2J</strain>
    </source>
</reference>
<feature type="transmembrane region" description="Helical" evidence="1">
    <location>
        <begin position="397"/>
        <end position="414"/>
    </location>
</feature>
<feature type="domain" description="DUF11" evidence="2">
    <location>
        <begin position="269"/>
        <end position="358"/>
    </location>
</feature>
<dbReference type="InterPro" id="IPR013783">
    <property type="entry name" value="Ig-like_fold"/>
</dbReference>
<dbReference type="AlphaFoldDB" id="A0A0E3LCG2"/>
<dbReference type="RefSeq" id="WP_052727175.1">
    <property type="nucleotide sequence ID" value="NZ_CP009508.1"/>
</dbReference>
<evidence type="ECO:0000313" key="4">
    <source>
        <dbReference type="Proteomes" id="UP000033123"/>
    </source>
</evidence>
<dbReference type="Gene3D" id="2.60.40.10">
    <property type="entry name" value="Immunoglobulins"/>
    <property type="match status" value="1"/>
</dbReference>
<dbReference type="GeneID" id="24870441"/>